<proteinExistence type="predicted"/>
<dbReference type="Proteomes" id="UP000664056">
    <property type="component" value="Unassembled WGS sequence"/>
</dbReference>
<feature type="non-terminal residue" evidence="1">
    <location>
        <position position="1"/>
    </location>
</feature>
<accession>A0AAW4HHP0</accession>
<gene>
    <name evidence="1" type="ORF">J0J18_17830</name>
</gene>
<organism evidence="1 2">
    <name type="scientific">Vibrio vulnificus</name>
    <dbReference type="NCBI Taxonomy" id="672"/>
    <lineage>
        <taxon>Bacteria</taxon>
        <taxon>Pseudomonadati</taxon>
        <taxon>Pseudomonadota</taxon>
        <taxon>Gammaproteobacteria</taxon>
        <taxon>Vibrionales</taxon>
        <taxon>Vibrionaceae</taxon>
        <taxon>Vibrio</taxon>
    </lineage>
</organism>
<dbReference type="EMBL" id="JAFKOQ010000015">
    <property type="protein sequence ID" value="MBN8123607.1"/>
    <property type="molecule type" value="Genomic_DNA"/>
</dbReference>
<dbReference type="AlphaFoldDB" id="A0AAW4HHP0"/>
<sequence>DEASVSTFSFTYPTDFNLERFMREHDGISTP</sequence>
<evidence type="ECO:0000313" key="2">
    <source>
        <dbReference type="Proteomes" id="UP000664056"/>
    </source>
</evidence>
<reference evidence="1" key="1">
    <citation type="submission" date="2021-03" db="EMBL/GenBank/DDBJ databases">
        <title>Study of the foodborne Vibrio vulnificus isolates from China.</title>
        <authorList>
            <person name="Zheng Z."/>
            <person name="Ye L."/>
        </authorList>
    </citation>
    <scope>NUCLEOTIDE SEQUENCE</scope>
    <source>
        <strain evidence="1">Vv1582</strain>
    </source>
</reference>
<protein>
    <submittedName>
        <fullName evidence="1">Transcriptional regulator</fullName>
    </submittedName>
</protein>
<name>A0AAW4HHP0_VIBVL</name>
<comment type="caution">
    <text evidence="1">The sequence shown here is derived from an EMBL/GenBank/DDBJ whole genome shotgun (WGS) entry which is preliminary data.</text>
</comment>
<evidence type="ECO:0000313" key="1">
    <source>
        <dbReference type="EMBL" id="MBN8123607.1"/>
    </source>
</evidence>